<sequence>MSAQKILVVEDHRDTRELLKYNLTAAGFDVAAAEDGQLGLNLAHAFKPDIILLDLMMPGTDGLEVCRQLKGDPGTARIPVVMLTAKGEEVDKIVGLELGADDYVVKPFSPRELILRIKAILRRYGAPEPNAPKLWEREGLRIDFEAHQITIDNEETALTATEFKLLTVLVSGAGKVQTRDNLLDTVWDTHFEGYSRTVDTHVRRLRQKLGPYAAWIETIRGVGYRFKA</sequence>
<feature type="modified residue" description="4-aspartylphosphate" evidence="6">
    <location>
        <position position="54"/>
    </location>
</feature>
<dbReference type="AlphaFoldDB" id="A0A140D9N3"/>
<dbReference type="Gene3D" id="6.10.250.690">
    <property type="match status" value="1"/>
</dbReference>
<dbReference type="OrthoDB" id="368799at2"/>
<reference evidence="11 13" key="2">
    <citation type="submission" date="2019-03" db="EMBL/GenBank/DDBJ databases">
        <title>Genomic Encyclopedia of Type Strains, Phase IV (KMG-IV): sequencing the most valuable type-strain genomes for metagenomic binning, comparative biology and taxonomic classification.</title>
        <authorList>
            <person name="Goeker M."/>
        </authorList>
    </citation>
    <scope>NUCLEOTIDE SEQUENCE [LARGE SCALE GENOMIC DNA]</scope>
    <source>
        <strain evidence="11 13">DSM 101483</strain>
    </source>
</reference>
<keyword evidence="12" id="KW-1185">Reference proteome</keyword>
<feature type="domain" description="Response regulatory" evidence="8">
    <location>
        <begin position="5"/>
        <end position="121"/>
    </location>
</feature>
<dbReference type="InterPro" id="IPR016032">
    <property type="entry name" value="Sig_transdc_resp-reg_C-effctor"/>
</dbReference>
<dbReference type="RefSeq" id="WP_066799480.1">
    <property type="nucleotide sequence ID" value="NZ_CP014206.1"/>
</dbReference>
<dbReference type="Proteomes" id="UP000055611">
    <property type="component" value="Chromosome"/>
</dbReference>
<dbReference type="PANTHER" id="PTHR48111:SF4">
    <property type="entry name" value="DNA-BINDING DUAL TRANSCRIPTIONAL REGULATOR OMPR"/>
    <property type="match status" value="1"/>
</dbReference>
<evidence type="ECO:0000259" key="8">
    <source>
        <dbReference type="PROSITE" id="PS50110"/>
    </source>
</evidence>
<evidence type="ECO:0000313" key="13">
    <source>
        <dbReference type="Proteomes" id="UP000295506"/>
    </source>
</evidence>
<dbReference type="CDD" id="cd00383">
    <property type="entry name" value="trans_reg_C"/>
    <property type="match status" value="1"/>
</dbReference>
<evidence type="ECO:0000313" key="12">
    <source>
        <dbReference type="Proteomes" id="UP000055611"/>
    </source>
</evidence>
<dbReference type="Gene3D" id="3.40.50.2300">
    <property type="match status" value="1"/>
</dbReference>
<dbReference type="EMBL" id="SOBK01000008">
    <property type="protein sequence ID" value="TDT87419.1"/>
    <property type="molecule type" value="Genomic_DNA"/>
</dbReference>
<keyword evidence="5" id="KW-0804">Transcription</keyword>
<dbReference type="Proteomes" id="UP000295506">
    <property type="component" value="Unassembled WGS sequence"/>
</dbReference>
<organism evidence="11 13">
    <name type="scientific">Pseudodesulfovibrio indicus</name>
    <dbReference type="NCBI Taxonomy" id="1716143"/>
    <lineage>
        <taxon>Bacteria</taxon>
        <taxon>Pseudomonadati</taxon>
        <taxon>Thermodesulfobacteriota</taxon>
        <taxon>Desulfovibrionia</taxon>
        <taxon>Desulfovibrionales</taxon>
        <taxon>Desulfovibrionaceae</taxon>
    </lineage>
</organism>
<dbReference type="GO" id="GO:0005829">
    <property type="term" value="C:cytosol"/>
    <property type="evidence" value="ECO:0007669"/>
    <property type="project" value="TreeGrafter"/>
</dbReference>
<evidence type="ECO:0000256" key="7">
    <source>
        <dbReference type="PROSITE-ProRule" id="PRU01091"/>
    </source>
</evidence>
<dbReference type="Pfam" id="PF00486">
    <property type="entry name" value="Trans_reg_C"/>
    <property type="match status" value="1"/>
</dbReference>
<evidence type="ECO:0000313" key="10">
    <source>
        <dbReference type="EMBL" id="AMK09900.1"/>
    </source>
</evidence>
<dbReference type="SUPFAM" id="SSF52172">
    <property type="entry name" value="CheY-like"/>
    <property type="match status" value="1"/>
</dbReference>
<dbReference type="PROSITE" id="PS51755">
    <property type="entry name" value="OMPR_PHOB"/>
    <property type="match status" value="1"/>
</dbReference>
<dbReference type="InterPro" id="IPR011006">
    <property type="entry name" value="CheY-like_superfamily"/>
</dbReference>
<dbReference type="EMBL" id="CP014206">
    <property type="protein sequence ID" value="AMK09900.1"/>
    <property type="molecule type" value="Genomic_DNA"/>
</dbReference>
<name>A0A140D9N3_9BACT</name>
<evidence type="ECO:0000256" key="5">
    <source>
        <dbReference type="ARBA" id="ARBA00023163"/>
    </source>
</evidence>
<proteinExistence type="predicted"/>
<dbReference type="InterPro" id="IPR039420">
    <property type="entry name" value="WalR-like"/>
</dbReference>
<dbReference type="FunFam" id="3.40.50.2300:FF:000001">
    <property type="entry name" value="DNA-binding response regulator PhoB"/>
    <property type="match status" value="1"/>
</dbReference>
<dbReference type="Gene3D" id="1.10.10.10">
    <property type="entry name" value="Winged helix-like DNA-binding domain superfamily/Winged helix DNA-binding domain"/>
    <property type="match status" value="1"/>
</dbReference>
<evidence type="ECO:0000256" key="3">
    <source>
        <dbReference type="ARBA" id="ARBA00023015"/>
    </source>
</evidence>
<feature type="domain" description="OmpR/PhoB-type" evidence="9">
    <location>
        <begin position="132"/>
        <end position="228"/>
    </location>
</feature>
<dbReference type="InterPro" id="IPR001867">
    <property type="entry name" value="OmpR/PhoB-type_DNA-bd"/>
</dbReference>
<dbReference type="Pfam" id="PF00072">
    <property type="entry name" value="Response_reg"/>
    <property type="match status" value="1"/>
</dbReference>
<dbReference type="GO" id="GO:0000156">
    <property type="term" value="F:phosphorelay response regulator activity"/>
    <property type="evidence" value="ECO:0007669"/>
    <property type="project" value="TreeGrafter"/>
</dbReference>
<evidence type="ECO:0000313" key="11">
    <source>
        <dbReference type="EMBL" id="TDT87419.1"/>
    </source>
</evidence>
<feature type="DNA-binding region" description="OmpR/PhoB-type" evidence="7">
    <location>
        <begin position="132"/>
        <end position="228"/>
    </location>
</feature>
<keyword evidence="1 6" id="KW-0597">Phosphoprotein</keyword>
<keyword evidence="2" id="KW-0902">Two-component regulatory system</keyword>
<keyword evidence="4 7" id="KW-0238">DNA-binding</keyword>
<dbReference type="SMART" id="SM00862">
    <property type="entry name" value="Trans_reg_C"/>
    <property type="match status" value="1"/>
</dbReference>
<dbReference type="PROSITE" id="PS50110">
    <property type="entry name" value="RESPONSE_REGULATORY"/>
    <property type="match status" value="1"/>
</dbReference>
<evidence type="ECO:0000256" key="1">
    <source>
        <dbReference type="ARBA" id="ARBA00022553"/>
    </source>
</evidence>
<dbReference type="GO" id="GO:0006355">
    <property type="term" value="P:regulation of DNA-templated transcription"/>
    <property type="evidence" value="ECO:0007669"/>
    <property type="project" value="InterPro"/>
</dbReference>
<dbReference type="InterPro" id="IPR001789">
    <property type="entry name" value="Sig_transdc_resp-reg_receiver"/>
</dbReference>
<evidence type="ECO:0000256" key="2">
    <source>
        <dbReference type="ARBA" id="ARBA00023012"/>
    </source>
</evidence>
<evidence type="ECO:0000256" key="6">
    <source>
        <dbReference type="PROSITE-ProRule" id="PRU00169"/>
    </source>
</evidence>
<dbReference type="SMART" id="SM00448">
    <property type="entry name" value="REC"/>
    <property type="match status" value="1"/>
</dbReference>
<dbReference type="InterPro" id="IPR036388">
    <property type="entry name" value="WH-like_DNA-bd_sf"/>
</dbReference>
<dbReference type="GO" id="GO:0000976">
    <property type="term" value="F:transcription cis-regulatory region binding"/>
    <property type="evidence" value="ECO:0007669"/>
    <property type="project" value="TreeGrafter"/>
</dbReference>
<gene>
    <name evidence="10" type="ORF">AWY79_01625</name>
    <name evidence="11" type="ORF">EDC59_10884</name>
</gene>
<protein>
    <submittedName>
        <fullName evidence="10">ArsR family transcriptional regulator</fullName>
    </submittedName>
    <submittedName>
        <fullName evidence="11">Two-component system phosphate regulon response regulator PhoB</fullName>
    </submittedName>
</protein>
<dbReference type="GO" id="GO:0032993">
    <property type="term" value="C:protein-DNA complex"/>
    <property type="evidence" value="ECO:0007669"/>
    <property type="project" value="TreeGrafter"/>
</dbReference>
<accession>A0A140D9N3</accession>
<evidence type="ECO:0000259" key="9">
    <source>
        <dbReference type="PROSITE" id="PS51755"/>
    </source>
</evidence>
<evidence type="ECO:0000256" key="4">
    <source>
        <dbReference type="ARBA" id="ARBA00023125"/>
    </source>
</evidence>
<dbReference type="PANTHER" id="PTHR48111">
    <property type="entry name" value="REGULATOR OF RPOS"/>
    <property type="match status" value="1"/>
</dbReference>
<reference evidence="10 12" key="1">
    <citation type="journal article" date="2016" name="Front. Microbiol.">
        <title>Genome Sequence of the Piezophilic, Mesophilic Sulfate-Reducing Bacterium Desulfovibrio indicus J2T.</title>
        <authorList>
            <person name="Cao J."/>
            <person name="Maignien L."/>
            <person name="Shao Z."/>
            <person name="Alain K."/>
            <person name="Jebbar M."/>
        </authorList>
    </citation>
    <scope>NUCLEOTIDE SEQUENCE [LARGE SCALE GENOMIC DNA]</scope>
    <source>
        <strain evidence="10 12">J2</strain>
    </source>
</reference>
<dbReference type="SUPFAM" id="SSF46894">
    <property type="entry name" value="C-terminal effector domain of the bipartite response regulators"/>
    <property type="match status" value="1"/>
</dbReference>
<keyword evidence="3" id="KW-0805">Transcription regulation</keyword>
<dbReference type="KEGG" id="dej:AWY79_01625"/>